<protein>
    <submittedName>
        <fullName evidence="2">ComE operon protein 1</fullName>
    </submittedName>
</protein>
<proteinExistence type="predicted"/>
<dbReference type="SMART" id="SM00278">
    <property type="entry name" value="HhH1"/>
    <property type="match status" value="2"/>
</dbReference>
<gene>
    <name evidence="2" type="primary">comEA_11</name>
    <name evidence="2" type="ORF">SDC9_196100</name>
</gene>
<dbReference type="Pfam" id="PF12836">
    <property type="entry name" value="HHH_3"/>
    <property type="match status" value="1"/>
</dbReference>
<dbReference type="InterPro" id="IPR051675">
    <property type="entry name" value="Endo/Exo/Phosphatase_dom_1"/>
</dbReference>
<dbReference type="NCBIfam" id="TIGR00426">
    <property type="entry name" value="competence protein ComEA helix-hairpin-helix repeat region"/>
    <property type="match status" value="1"/>
</dbReference>
<sequence>MGEALSYVGGALAGADLDAVNLSKKLMDEEKVYIPKIGETIQGAVSESSSGQAGSLNAGKININTAEASELDSLPGIGEAYAKRIIEYRKANGPFKSIEDIKNVTGIGEKRYEAIKDLIMVK</sequence>
<comment type="caution">
    <text evidence="2">The sequence shown here is derived from an EMBL/GenBank/DDBJ whole genome shotgun (WGS) entry which is preliminary data.</text>
</comment>
<evidence type="ECO:0000259" key="1">
    <source>
        <dbReference type="SMART" id="SM00278"/>
    </source>
</evidence>
<dbReference type="GO" id="GO:0015627">
    <property type="term" value="C:type II protein secretion system complex"/>
    <property type="evidence" value="ECO:0007669"/>
    <property type="project" value="TreeGrafter"/>
</dbReference>
<name>A0A645IMM5_9ZZZZ</name>
<dbReference type="InterPro" id="IPR003583">
    <property type="entry name" value="Hlx-hairpin-Hlx_DNA-bd_motif"/>
</dbReference>
<dbReference type="InterPro" id="IPR010994">
    <property type="entry name" value="RuvA_2-like"/>
</dbReference>
<reference evidence="2" key="1">
    <citation type="submission" date="2019-08" db="EMBL/GenBank/DDBJ databases">
        <authorList>
            <person name="Kucharzyk K."/>
            <person name="Murdoch R.W."/>
            <person name="Higgins S."/>
            <person name="Loffler F."/>
        </authorList>
    </citation>
    <scope>NUCLEOTIDE SEQUENCE</scope>
</reference>
<dbReference type="Gene3D" id="1.10.150.320">
    <property type="entry name" value="Photosystem II 12 kDa extrinsic protein"/>
    <property type="match status" value="1"/>
</dbReference>
<dbReference type="GO" id="GO:0003677">
    <property type="term" value="F:DNA binding"/>
    <property type="evidence" value="ECO:0007669"/>
    <property type="project" value="InterPro"/>
</dbReference>
<dbReference type="GO" id="GO:0006281">
    <property type="term" value="P:DNA repair"/>
    <property type="evidence" value="ECO:0007669"/>
    <property type="project" value="InterPro"/>
</dbReference>
<dbReference type="SUPFAM" id="SSF47781">
    <property type="entry name" value="RuvA domain 2-like"/>
    <property type="match status" value="1"/>
</dbReference>
<dbReference type="InterPro" id="IPR004509">
    <property type="entry name" value="Competence_ComEA_HhH"/>
</dbReference>
<dbReference type="GO" id="GO:0015628">
    <property type="term" value="P:protein secretion by the type II secretion system"/>
    <property type="evidence" value="ECO:0007669"/>
    <property type="project" value="TreeGrafter"/>
</dbReference>
<dbReference type="EMBL" id="VSSQ01110855">
    <property type="protein sequence ID" value="MPN48493.1"/>
    <property type="molecule type" value="Genomic_DNA"/>
</dbReference>
<accession>A0A645IMM5</accession>
<evidence type="ECO:0000313" key="2">
    <source>
        <dbReference type="EMBL" id="MPN48493.1"/>
    </source>
</evidence>
<feature type="domain" description="Helix-hairpin-helix DNA-binding motif class 1" evidence="1">
    <location>
        <begin position="99"/>
        <end position="118"/>
    </location>
</feature>
<dbReference type="AlphaFoldDB" id="A0A645IMM5"/>
<feature type="domain" description="Helix-hairpin-helix DNA-binding motif class 1" evidence="1">
    <location>
        <begin position="69"/>
        <end position="88"/>
    </location>
</feature>
<organism evidence="2">
    <name type="scientific">bioreactor metagenome</name>
    <dbReference type="NCBI Taxonomy" id="1076179"/>
    <lineage>
        <taxon>unclassified sequences</taxon>
        <taxon>metagenomes</taxon>
        <taxon>ecological metagenomes</taxon>
    </lineage>
</organism>
<dbReference type="PANTHER" id="PTHR21180:SF32">
    <property type="entry name" value="ENDONUCLEASE_EXONUCLEASE_PHOSPHATASE FAMILY DOMAIN-CONTAINING PROTEIN 1"/>
    <property type="match status" value="1"/>
</dbReference>
<dbReference type="PANTHER" id="PTHR21180">
    <property type="entry name" value="ENDONUCLEASE/EXONUCLEASE/PHOSPHATASE FAMILY DOMAIN-CONTAINING PROTEIN 1"/>
    <property type="match status" value="1"/>
</dbReference>